<organism evidence="2 3">
    <name type="scientific">Orchesella cincta</name>
    <name type="common">Springtail</name>
    <name type="synonym">Podura cincta</name>
    <dbReference type="NCBI Taxonomy" id="48709"/>
    <lineage>
        <taxon>Eukaryota</taxon>
        <taxon>Metazoa</taxon>
        <taxon>Ecdysozoa</taxon>
        <taxon>Arthropoda</taxon>
        <taxon>Hexapoda</taxon>
        <taxon>Collembola</taxon>
        <taxon>Entomobryomorpha</taxon>
        <taxon>Entomobryoidea</taxon>
        <taxon>Orchesellidae</taxon>
        <taxon>Orchesellinae</taxon>
        <taxon>Orchesella</taxon>
    </lineage>
</organism>
<keyword evidence="3" id="KW-1185">Reference proteome</keyword>
<gene>
    <name evidence="2" type="ORF">Ocin01_15430</name>
</gene>
<sequence length="247" mass="27721">MSVPEACCTLPPVSSDYQAQGSEFTLGDDLKIYETKNKSPKIVLICAYDIFGYHPNTKQFADQLNSCGIFRVAMPDFFRGKPFSLDNFPPKDPSEIMNFVSTTGSWDDVVKKDLQNVIEHYKKEGAVSFGIFGFCWGGKMSIKGVSEVDDIKAAALLHPAFVDTSDAEAAKGPVLFCPSKDEPDMLPLYEIVKKRLGEENAEHHRFDDMFHGFAAARGDWKVEDQRKRADQAIALVHNFFKKHLNKN</sequence>
<dbReference type="AlphaFoldDB" id="A0A1D2MEH3"/>
<dbReference type="GO" id="GO:0016787">
    <property type="term" value="F:hydrolase activity"/>
    <property type="evidence" value="ECO:0007669"/>
    <property type="project" value="InterPro"/>
</dbReference>
<dbReference type="Pfam" id="PF01738">
    <property type="entry name" value="DLH"/>
    <property type="match status" value="1"/>
</dbReference>
<dbReference type="Proteomes" id="UP000094527">
    <property type="component" value="Unassembled WGS sequence"/>
</dbReference>
<protein>
    <submittedName>
        <fullName evidence="2">Putative AIM2 family protein C30D10.14</fullName>
    </submittedName>
</protein>
<dbReference type="Gene3D" id="3.40.50.1820">
    <property type="entry name" value="alpha/beta hydrolase"/>
    <property type="match status" value="1"/>
</dbReference>
<comment type="caution">
    <text evidence="2">The sequence shown here is derived from an EMBL/GenBank/DDBJ whole genome shotgun (WGS) entry which is preliminary data.</text>
</comment>
<dbReference type="SUPFAM" id="SSF53474">
    <property type="entry name" value="alpha/beta-Hydrolases"/>
    <property type="match status" value="1"/>
</dbReference>
<dbReference type="PANTHER" id="PTHR47668:SF1">
    <property type="entry name" value="DIENELACTONE HYDROLASE DOMAIN-CONTAINING PROTEIN-RELATED"/>
    <property type="match status" value="1"/>
</dbReference>
<feature type="domain" description="Dienelactone hydrolase" evidence="1">
    <location>
        <begin position="35"/>
        <end position="243"/>
    </location>
</feature>
<evidence type="ECO:0000259" key="1">
    <source>
        <dbReference type="Pfam" id="PF01738"/>
    </source>
</evidence>
<dbReference type="EMBL" id="LJIJ01001619">
    <property type="protein sequence ID" value="ODM91251.1"/>
    <property type="molecule type" value="Genomic_DNA"/>
</dbReference>
<accession>A0A1D2MEH3</accession>
<dbReference type="InterPro" id="IPR029058">
    <property type="entry name" value="AB_hydrolase_fold"/>
</dbReference>
<evidence type="ECO:0000313" key="2">
    <source>
        <dbReference type="EMBL" id="ODM91251.1"/>
    </source>
</evidence>
<dbReference type="STRING" id="48709.A0A1D2MEH3"/>
<dbReference type="OrthoDB" id="5575at2759"/>
<evidence type="ECO:0000313" key="3">
    <source>
        <dbReference type="Proteomes" id="UP000094527"/>
    </source>
</evidence>
<proteinExistence type="predicted"/>
<name>A0A1D2MEH3_ORCCI</name>
<dbReference type="InterPro" id="IPR002925">
    <property type="entry name" value="Dienelactn_hydro"/>
</dbReference>
<dbReference type="PANTHER" id="PTHR47668">
    <property type="entry name" value="DIENELACTONE HYDROLASE FAMILY PROTEIN (AFU_ORTHOLOGUE AFUA_6G01940)"/>
    <property type="match status" value="1"/>
</dbReference>
<reference evidence="2 3" key="1">
    <citation type="journal article" date="2016" name="Genome Biol. Evol.">
        <title>Gene Family Evolution Reflects Adaptation to Soil Environmental Stressors in the Genome of the Collembolan Orchesella cincta.</title>
        <authorList>
            <person name="Faddeeva-Vakhrusheva A."/>
            <person name="Derks M.F."/>
            <person name="Anvar S.Y."/>
            <person name="Agamennone V."/>
            <person name="Suring W."/>
            <person name="Smit S."/>
            <person name="van Straalen N.M."/>
            <person name="Roelofs D."/>
        </authorList>
    </citation>
    <scope>NUCLEOTIDE SEQUENCE [LARGE SCALE GENOMIC DNA]</scope>
    <source>
        <tissue evidence="2">Mixed pool</tissue>
    </source>
</reference>
<dbReference type="OMA" id="WGGKIAC"/>